<dbReference type="PANTHER" id="PTHR43750:SF1">
    <property type="entry name" value="GDP-MANNOSE 6-DEHYDROGENASE"/>
    <property type="match status" value="1"/>
</dbReference>
<dbReference type="Pfam" id="PF00984">
    <property type="entry name" value="UDPG_MGDP_dh"/>
    <property type="match status" value="1"/>
</dbReference>
<evidence type="ECO:0000259" key="3">
    <source>
        <dbReference type="Pfam" id="PF03721"/>
    </source>
</evidence>
<dbReference type="SUPFAM" id="SSF48179">
    <property type="entry name" value="6-phosphogluconate dehydrogenase C-terminal domain-like"/>
    <property type="match status" value="1"/>
</dbReference>
<protein>
    <recommendedName>
        <fullName evidence="5">UDP-glucose 6-dehydrogenase</fullName>
    </recommendedName>
</protein>
<dbReference type="InterPro" id="IPR036220">
    <property type="entry name" value="UDP-Glc/GDP-Man_DH_C_sf"/>
</dbReference>
<feature type="non-terminal residue" evidence="4">
    <location>
        <position position="1"/>
    </location>
</feature>
<organism evidence="4">
    <name type="scientific">marine sediment metagenome</name>
    <dbReference type="NCBI Taxonomy" id="412755"/>
    <lineage>
        <taxon>unclassified sequences</taxon>
        <taxon>metagenomes</taxon>
        <taxon>ecological metagenomes</taxon>
    </lineage>
</organism>
<dbReference type="GO" id="GO:0051287">
    <property type="term" value="F:NAD binding"/>
    <property type="evidence" value="ECO:0007669"/>
    <property type="project" value="InterPro"/>
</dbReference>
<accession>A0A0F9HLV2</accession>
<comment type="similarity">
    <text evidence="1">Belongs to the UDP-glucose/GDP-mannose dehydrogenase family.</text>
</comment>
<dbReference type="PANTHER" id="PTHR43750">
    <property type="entry name" value="UDP-GLUCOSE 6-DEHYDROGENASE TUAD"/>
    <property type="match status" value="1"/>
</dbReference>
<dbReference type="InterPro" id="IPR008927">
    <property type="entry name" value="6-PGluconate_DH-like_C_sf"/>
</dbReference>
<comment type="caution">
    <text evidence="4">The sequence shown here is derived from an EMBL/GenBank/DDBJ whole genome shotgun (WGS) entry which is preliminary data.</text>
</comment>
<dbReference type="SUPFAM" id="SSF51735">
    <property type="entry name" value="NAD(P)-binding Rossmann-fold domains"/>
    <property type="match status" value="1"/>
</dbReference>
<reference evidence="4" key="1">
    <citation type="journal article" date="2015" name="Nature">
        <title>Complex archaea that bridge the gap between prokaryotes and eukaryotes.</title>
        <authorList>
            <person name="Spang A."/>
            <person name="Saw J.H."/>
            <person name="Jorgensen S.L."/>
            <person name="Zaremba-Niedzwiedzka K."/>
            <person name="Martijn J."/>
            <person name="Lind A.E."/>
            <person name="van Eijk R."/>
            <person name="Schleper C."/>
            <person name="Guy L."/>
            <person name="Ettema T.J."/>
        </authorList>
    </citation>
    <scope>NUCLEOTIDE SEQUENCE</scope>
</reference>
<evidence type="ECO:0000313" key="4">
    <source>
        <dbReference type="EMBL" id="KKM16127.1"/>
    </source>
</evidence>
<dbReference type="InterPro" id="IPR014026">
    <property type="entry name" value="UDP-Glc/GDP-Man_DH_dimer"/>
</dbReference>
<dbReference type="GO" id="GO:0016616">
    <property type="term" value="F:oxidoreductase activity, acting on the CH-OH group of donors, NAD or NADP as acceptor"/>
    <property type="evidence" value="ECO:0007669"/>
    <property type="project" value="InterPro"/>
</dbReference>
<dbReference type="Gene3D" id="3.40.50.720">
    <property type="entry name" value="NAD(P)-binding Rossmann-like Domain"/>
    <property type="match status" value="2"/>
</dbReference>
<dbReference type="InterPro" id="IPR036291">
    <property type="entry name" value="NAD(P)-bd_dom_sf"/>
</dbReference>
<feature type="domain" description="UDP-glucose/GDP-mannose dehydrogenase dimerisation" evidence="2">
    <location>
        <begin position="96"/>
        <end position="183"/>
    </location>
</feature>
<dbReference type="EMBL" id="LAZR01014746">
    <property type="protein sequence ID" value="KKM16127.1"/>
    <property type="molecule type" value="Genomic_DNA"/>
</dbReference>
<feature type="domain" description="UDP-glucose/GDP-mannose dehydrogenase N-terminal" evidence="3">
    <location>
        <begin position="2"/>
        <end position="70"/>
    </location>
</feature>
<name>A0A0F9HLV2_9ZZZZ</name>
<dbReference type="InterPro" id="IPR001732">
    <property type="entry name" value="UDP-Glc/GDP-Man_DH_N"/>
</dbReference>
<dbReference type="AlphaFoldDB" id="A0A0F9HLV2"/>
<proteinExistence type="inferred from homology"/>
<gene>
    <name evidence="4" type="ORF">LCGC14_1689010</name>
</gene>
<sequence>TIGEALKQKEVAHTLVVSSTVLPGTCRDVIAPRVGKNCQVIFNPVWLALGSVIKDYLNPPVVVLGSDSTIEMDLLNFFSNLFNQERKQLLVTDSLTAEALKIEYNVWCTNKMAFVNRTAGVFKRIGADASVLERFFKQGGEQPGRFMRPGAPFGGPCFPRDVRFAKYVSPDDSLLRSIQEINEGGYLDILLTVSLIARKSSGPTKVGVAGLTYKPGVPVVEESSSATLIQKLKQVLPSTGPGGDAILAYDPLINEGIEGVDFCGSLQELIDRSTILIEMHEGMVPAEVRIPVIRPWR</sequence>
<evidence type="ECO:0000256" key="1">
    <source>
        <dbReference type="ARBA" id="ARBA00006601"/>
    </source>
</evidence>
<evidence type="ECO:0008006" key="5">
    <source>
        <dbReference type="Google" id="ProtNLM"/>
    </source>
</evidence>
<dbReference type="Pfam" id="PF03721">
    <property type="entry name" value="UDPG_MGDP_dh_N"/>
    <property type="match status" value="1"/>
</dbReference>
<dbReference type="SUPFAM" id="SSF52413">
    <property type="entry name" value="UDP-glucose/GDP-mannose dehydrogenase C-terminal domain"/>
    <property type="match status" value="1"/>
</dbReference>
<evidence type="ECO:0000259" key="2">
    <source>
        <dbReference type="Pfam" id="PF00984"/>
    </source>
</evidence>